<organism evidence="2 3">
    <name type="scientific">Trichoderma longibrachiatum ATCC 18648</name>
    <dbReference type="NCBI Taxonomy" id="983965"/>
    <lineage>
        <taxon>Eukaryota</taxon>
        <taxon>Fungi</taxon>
        <taxon>Dikarya</taxon>
        <taxon>Ascomycota</taxon>
        <taxon>Pezizomycotina</taxon>
        <taxon>Sordariomycetes</taxon>
        <taxon>Hypocreomycetidae</taxon>
        <taxon>Hypocreales</taxon>
        <taxon>Hypocreaceae</taxon>
        <taxon>Trichoderma</taxon>
    </lineage>
</organism>
<accession>A0A2T4BV09</accession>
<dbReference type="Proteomes" id="UP000240760">
    <property type="component" value="Unassembled WGS sequence"/>
</dbReference>
<proteinExistence type="predicted"/>
<keyword evidence="3" id="KW-1185">Reference proteome</keyword>
<dbReference type="EMBL" id="KZ679139">
    <property type="protein sequence ID" value="PTB73125.1"/>
    <property type="molecule type" value="Genomic_DNA"/>
</dbReference>
<evidence type="ECO:0000256" key="1">
    <source>
        <dbReference type="SAM" id="MobiDB-lite"/>
    </source>
</evidence>
<gene>
    <name evidence="2" type="ORF">M440DRAFT_1465174</name>
</gene>
<sequence length="225" mass="25281">MTMSLHHFWTWGPAIQMRAGQTYFSYLVAFSPVHHCNPTASSPVALHAILHDRNPASQTRRFKLEDLDPDLPDKVREHAEACVRAYHSQATKINLDKRADFIDIIKGGDFIPPKSAKTVGGHKLYHRATDTISWPVWVVLNAVYPNQKMPPKLVAAAKASFPMTTIVDYTAEYRAVHPDPAITTKGHAAGKKTVPTPKKRQASRVQLHAQKPIESLQYDKHHSNR</sequence>
<dbReference type="AlphaFoldDB" id="A0A2T4BV09"/>
<evidence type="ECO:0000313" key="2">
    <source>
        <dbReference type="EMBL" id="PTB73125.1"/>
    </source>
</evidence>
<reference evidence="2 3" key="1">
    <citation type="submission" date="2016-07" db="EMBL/GenBank/DDBJ databases">
        <title>Multiple horizontal gene transfer events from other fungi enriched the ability of initially mycotrophic Trichoderma (Ascomycota) to feed on dead plant biomass.</title>
        <authorList>
            <consortium name="DOE Joint Genome Institute"/>
            <person name="Aerts A."/>
            <person name="Atanasova L."/>
            <person name="Chenthamara K."/>
            <person name="Zhang J."/>
            <person name="Grujic M."/>
            <person name="Henrissat B."/>
            <person name="Kuo A."/>
            <person name="Salamov A."/>
            <person name="Lipzen A."/>
            <person name="Labutti K."/>
            <person name="Barry K."/>
            <person name="Miao Y."/>
            <person name="Rahimi M.J."/>
            <person name="Shen Q."/>
            <person name="Grigoriev I.V."/>
            <person name="Kubicek C.P."/>
            <person name="Druzhinina I.S."/>
        </authorList>
    </citation>
    <scope>NUCLEOTIDE SEQUENCE [LARGE SCALE GENOMIC DNA]</scope>
    <source>
        <strain evidence="2 3">ATCC 18648</strain>
    </source>
</reference>
<feature type="region of interest" description="Disordered" evidence="1">
    <location>
        <begin position="180"/>
        <end position="225"/>
    </location>
</feature>
<protein>
    <submittedName>
        <fullName evidence="2">Uncharacterized protein</fullName>
    </submittedName>
</protein>
<evidence type="ECO:0000313" key="3">
    <source>
        <dbReference type="Proteomes" id="UP000240760"/>
    </source>
</evidence>
<name>A0A2T4BV09_TRILO</name>